<dbReference type="OMA" id="TECPIYE"/>
<dbReference type="GO" id="GO:0005085">
    <property type="term" value="F:guanyl-nucleotide exchange factor activity"/>
    <property type="evidence" value="ECO:0007669"/>
    <property type="project" value="InterPro"/>
</dbReference>
<keyword evidence="3" id="KW-1185">Reference proteome</keyword>
<dbReference type="PANTHER" id="PTHR22834:SF9">
    <property type="entry name" value="RHO GUANINE NUCLEOTIDE EXCHANGE FACTOR 37"/>
    <property type="match status" value="1"/>
</dbReference>
<dbReference type="GO" id="GO:0005737">
    <property type="term" value="C:cytoplasm"/>
    <property type="evidence" value="ECO:0007669"/>
    <property type="project" value="TreeGrafter"/>
</dbReference>
<dbReference type="Gene3D" id="1.20.900.10">
    <property type="entry name" value="Dbl homology (DH) domain"/>
    <property type="match status" value="1"/>
</dbReference>
<dbReference type="SUPFAM" id="SSF48065">
    <property type="entry name" value="DBL homology domain (DH-domain)"/>
    <property type="match status" value="1"/>
</dbReference>
<dbReference type="AlphaFoldDB" id="A0A8C0H1V9"/>
<dbReference type="InterPro" id="IPR035899">
    <property type="entry name" value="DBL_dom_sf"/>
</dbReference>
<dbReference type="Pfam" id="PF00621">
    <property type="entry name" value="RhoGEF"/>
    <property type="match status" value="1"/>
</dbReference>
<dbReference type="PROSITE" id="PS50010">
    <property type="entry name" value="DH_2"/>
    <property type="match status" value="1"/>
</dbReference>
<dbReference type="Ensembl" id="ENSCABT00000018130.1">
    <property type="protein sequence ID" value="ENSCABP00000016544.1"/>
    <property type="gene ID" value="ENSCABG00000012299.1"/>
</dbReference>
<dbReference type="InterPro" id="IPR000219">
    <property type="entry name" value="DH_dom"/>
</dbReference>
<organism evidence="2 3">
    <name type="scientific">Chelonoidis abingdonii</name>
    <name type="common">Abingdon island giant tortoise</name>
    <name type="synonym">Testudo abingdonii</name>
    <dbReference type="NCBI Taxonomy" id="106734"/>
    <lineage>
        <taxon>Eukaryota</taxon>
        <taxon>Metazoa</taxon>
        <taxon>Chordata</taxon>
        <taxon>Craniata</taxon>
        <taxon>Vertebrata</taxon>
        <taxon>Euteleostomi</taxon>
        <taxon>Archelosauria</taxon>
        <taxon>Testudinata</taxon>
        <taxon>Testudines</taxon>
        <taxon>Cryptodira</taxon>
        <taxon>Durocryptodira</taxon>
        <taxon>Testudinoidea</taxon>
        <taxon>Testudinidae</taxon>
        <taxon>Chelonoidis</taxon>
    </lineage>
</organism>
<dbReference type="Proteomes" id="UP000694404">
    <property type="component" value="Unplaced"/>
</dbReference>
<evidence type="ECO:0000313" key="3">
    <source>
        <dbReference type="Proteomes" id="UP000694404"/>
    </source>
</evidence>
<reference evidence="2" key="2">
    <citation type="submission" date="2025-09" db="UniProtKB">
        <authorList>
            <consortium name="Ensembl"/>
        </authorList>
    </citation>
    <scope>IDENTIFICATION</scope>
</reference>
<dbReference type="PANTHER" id="PTHR22834">
    <property type="entry name" value="NUCLEAR FUSION PROTEIN FUS2"/>
    <property type="match status" value="1"/>
</dbReference>
<reference evidence="2" key="1">
    <citation type="submission" date="2025-08" db="UniProtKB">
        <authorList>
            <consortium name="Ensembl"/>
        </authorList>
    </citation>
    <scope>IDENTIFICATION</scope>
</reference>
<protein>
    <recommendedName>
        <fullName evidence="1">DH domain-containing protein</fullName>
    </recommendedName>
</protein>
<evidence type="ECO:0000313" key="2">
    <source>
        <dbReference type="Ensembl" id="ENSCABP00000016544.1"/>
    </source>
</evidence>
<proteinExistence type="predicted"/>
<accession>A0A8C0H1V9</accession>
<dbReference type="InterPro" id="IPR051492">
    <property type="entry name" value="Dynamin-Rho_GEF"/>
</dbReference>
<dbReference type="GeneTree" id="ENSGT01000000221596"/>
<feature type="domain" description="DH" evidence="1">
    <location>
        <begin position="34"/>
        <end position="101"/>
    </location>
</feature>
<evidence type="ECO:0000259" key="1">
    <source>
        <dbReference type="PROSITE" id="PS50010"/>
    </source>
</evidence>
<sequence length="101" mass="11417">MASSSPDEPPAKETPDTECPIYEEVICLDRVEQNQRLAVEELIKTEASYVHTIELCVCDIRVHLQQKQLPDIDLEGLFSNIDDVLCVSKRFLKGLEVTVSQ</sequence>
<name>A0A8C0H1V9_CHEAB</name>